<evidence type="ECO:0000313" key="2">
    <source>
        <dbReference type="Proteomes" id="UP000724148"/>
    </source>
</evidence>
<name>A0A931SCA4_9BACT</name>
<proteinExistence type="predicted"/>
<comment type="caution">
    <text evidence="1">The sequence shown here is derived from an EMBL/GenBank/DDBJ whole genome shotgun (WGS) entry which is preliminary data.</text>
</comment>
<gene>
    <name evidence="1" type="ORF">HYT40_04040</name>
</gene>
<sequence>MDFKRSRTSIDVSISEILRVLTSSRCPYREKEWFESKKQFLRKNKRLFSGLVEVLTLYVNLRYSGSISNMQHAILTKLHNHLNNGINREADVVYLFIEIGKYLEQNKNPQFSLIRFYRNWIAHSQINDTHLADEVSTALEEALASSEVGDYI</sequence>
<evidence type="ECO:0000313" key="1">
    <source>
        <dbReference type="EMBL" id="MBI2097281.1"/>
    </source>
</evidence>
<dbReference type="AlphaFoldDB" id="A0A931SCA4"/>
<dbReference type="EMBL" id="JACOZA010000100">
    <property type="protein sequence ID" value="MBI2097281.1"/>
    <property type="molecule type" value="Genomic_DNA"/>
</dbReference>
<accession>A0A931SCA4</accession>
<organism evidence="1 2">
    <name type="scientific">Candidatus Sungiibacteriota bacterium</name>
    <dbReference type="NCBI Taxonomy" id="2750080"/>
    <lineage>
        <taxon>Bacteria</taxon>
        <taxon>Candidatus Sungiibacteriota</taxon>
    </lineage>
</organism>
<protein>
    <submittedName>
        <fullName evidence="1">Uncharacterized protein</fullName>
    </submittedName>
</protein>
<feature type="non-terminal residue" evidence="1">
    <location>
        <position position="152"/>
    </location>
</feature>
<dbReference type="Proteomes" id="UP000724148">
    <property type="component" value="Unassembled WGS sequence"/>
</dbReference>
<reference evidence="1" key="1">
    <citation type="submission" date="2020-07" db="EMBL/GenBank/DDBJ databases">
        <title>Huge and variable diversity of episymbiotic CPR bacteria and DPANN archaea in groundwater ecosystems.</title>
        <authorList>
            <person name="He C.Y."/>
            <person name="Keren R."/>
            <person name="Whittaker M."/>
            <person name="Farag I.F."/>
            <person name="Doudna J."/>
            <person name="Cate J.H.D."/>
            <person name="Banfield J.F."/>
        </authorList>
    </citation>
    <scope>NUCLEOTIDE SEQUENCE</scope>
    <source>
        <strain evidence="1">NC_groundwater_193_Ag_S-0.1um_51_7</strain>
    </source>
</reference>